<accession>A0A5D5ASD5</accession>
<comment type="caution">
    <text evidence="1">The sequence shown here is derived from an EMBL/GenBank/DDBJ whole genome shotgun (WGS) entry which is preliminary data.</text>
</comment>
<keyword evidence="2" id="KW-1185">Reference proteome</keyword>
<name>A0A5D5ASD5_9EURY</name>
<evidence type="ECO:0000313" key="1">
    <source>
        <dbReference type="EMBL" id="TYT63927.1"/>
    </source>
</evidence>
<sequence length="427" mass="45707">MSRRSIAVYSLSTLLIVSVLFVGFTGTVSATEESIDAVTYSDNSITEYANDEGVVDSNGLGEAFNDWQRGDIDSNLLGDVFSAWQTGEVVVGTSQSIDGDFGAEDFYEGQHSVNQQLGTGVDGGDALEIDVGEESVDEVTVVFNSSELPATINGSHRYILDDASIEIDDSNVQNADVAATDVTEESDEIIIELENVDDSHVVIEGFDIVNLNTTSIVTNDLFDEFTYEIELRTVRTADGTDVTNLEATAESESFLLETPEQTISTDGEFDVSDVTYASDTQTLGADEDLVVDHNRDDVFGSRVGFNLTPLEEEGANFDGADVENAETSTGSTGAATGVTEDHGDDPIARILITDVGGEQIVEVNSFDIVGMDLSEVTTEFGLAYEIRMLSLSIEIPGQIGGLHSPTALNPSTEIETDGFDVEWPTIA</sequence>
<reference evidence="1 2" key="1">
    <citation type="submission" date="2019-08" db="EMBL/GenBank/DDBJ databases">
        <title>Archaea genome.</title>
        <authorList>
            <person name="Kajale S."/>
            <person name="Shouche Y."/>
            <person name="Deshpande N."/>
            <person name="Sharma A."/>
        </authorList>
    </citation>
    <scope>NUCLEOTIDE SEQUENCE [LARGE SCALE GENOMIC DNA]</scope>
    <source>
        <strain evidence="1 2">ESP3B_9</strain>
    </source>
</reference>
<dbReference type="Proteomes" id="UP000324104">
    <property type="component" value="Unassembled WGS sequence"/>
</dbReference>
<gene>
    <name evidence="1" type="ORF">FYC77_01590</name>
</gene>
<protein>
    <submittedName>
        <fullName evidence="1">Uncharacterized protein</fullName>
    </submittedName>
</protein>
<dbReference type="EMBL" id="VTAW01000001">
    <property type="protein sequence ID" value="TYT63927.1"/>
    <property type="molecule type" value="Genomic_DNA"/>
</dbReference>
<dbReference type="RefSeq" id="WP_149079732.1">
    <property type="nucleotide sequence ID" value="NZ_VTAW01000001.1"/>
</dbReference>
<evidence type="ECO:0000313" key="2">
    <source>
        <dbReference type="Proteomes" id="UP000324104"/>
    </source>
</evidence>
<dbReference type="AlphaFoldDB" id="A0A5D5ASD5"/>
<proteinExistence type="predicted"/>
<organism evidence="1 2">
    <name type="scientific">Natrialba swarupiae</name>
    <dbReference type="NCBI Taxonomy" id="2448032"/>
    <lineage>
        <taxon>Archaea</taxon>
        <taxon>Methanobacteriati</taxon>
        <taxon>Methanobacteriota</taxon>
        <taxon>Stenosarchaea group</taxon>
        <taxon>Halobacteria</taxon>
        <taxon>Halobacteriales</taxon>
        <taxon>Natrialbaceae</taxon>
        <taxon>Natrialba</taxon>
    </lineage>
</organism>